<evidence type="ECO:0000313" key="1">
    <source>
        <dbReference type="EMBL" id="SFJ75191.1"/>
    </source>
</evidence>
<proteinExistence type="predicted"/>
<dbReference type="EMBL" id="FOSF01000001">
    <property type="protein sequence ID" value="SFJ75191.1"/>
    <property type="molecule type" value="Genomic_DNA"/>
</dbReference>
<organism evidence="1 2">
    <name type="scientific">Succinivibrio dextrinosolvens</name>
    <dbReference type="NCBI Taxonomy" id="83771"/>
    <lineage>
        <taxon>Bacteria</taxon>
        <taxon>Pseudomonadati</taxon>
        <taxon>Pseudomonadota</taxon>
        <taxon>Gammaproteobacteria</taxon>
        <taxon>Aeromonadales</taxon>
        <taxon>Succinivibrionaceae</taxon>
        <taxon>Succinivibrio</taxon>
    </lineage>
</organism>
<accession>A0A662Z9T7</accession>
<dbReference type="AlphaFoldDB" id="A0A662Z9T7"/>
<gene>
    <name evidence="1" type="ORF">SAMN04487865_1001160</name>
</gene>
<dbReference type="OrthoDB" id="9807519at2"/>
<reference evidence="1 2" key="1">
    <citation type="submission" date="2016-10" db="EMBL/GenBank/DDBJ databases">
        <authorList>
            <person name="Varghese N."/>
            <person name="Submissions S."/>
        </authorList>
    </citation>
    <scope>NUCLEOTIDE SEQUENCE [LARGE SCALE GENOMIC DNA]</scope>
    <source>
        <strain evidence="1 2">22B</strain>
    </source>
</reference>
<dbReference type="Proteomes" id="UP000243374">
    <property type="component" value="Unassembled WGS sequence"/>
</dbReference>
<sequence>MKTFDKKDVYSWSNAKDAKQYIGKDCYFADKLDTLKEKVNKNNMSMLQDVLNPGENYVQNIFCSTTDSCWGLCLPADKVIEVKEKKWRAFTLEEFLDRFSIGTKISFRRRDITRSTYGLFEGYQTDIDETETYHKIIICNLWYTLDDLFEKYEYLDEHGEWKSFGVEE</sequence>
<keyword evidence="2" id="KW-1185">Reference proteome</keyword>
<dbReference type="RefSeq" id="WP_074838065.1">
    <property type="nucleotide sequence ID" value="NZ_CP047056.1"/>
</dbReference>
<evidence type="ECO:0000313" key="2">
    <source>
        <dbReference type="Proteomes" id="UP000243374"/>
    </source>
</evidence>
<protein>
    <submittedName>
        <fullName evidence="1">Uncharacterized protein</fullName>
    </submittedName>
</protein>
<name>A0A662Z9T7_9GAMM</name>